<evidence type="ECO:0000313" key="2">
    <source>
        <dbReference type="Proteomes" id="UP000652761"/>
    </source>
</evidence>
<sequence>MRIFICLGVGTAREAKIQNRHFDPRLPRLRESLAKPTRGAAQSQRSEVMFNLTRDLLPRIGTPRCSTASWFCGIPFRGQNSPPERVY</sequence>
<gene>
    <name evidence="1" type="ORF">Taro_042387</name>
</gene>
<dbReference type="Proteomes" id="UP000652761">
    <property type="component" value="Unassembled WGS sequence"/>
</dbReference>
<accession>A0A843WDU5</accession>
<comment type="caution">
    <text evidence="1">The sequence shown here is derived from an EMBL/GenBank/DDBJ whole genome shotgun (WGS) entry which is preliminary data.</text>
</comment>
<organism evidence="1 2">
    <name type="scientific">Colocasia esculenta</name>
    <name type="common">Wild taro</name>
    <name type="synonym">Arum esculentum</name>
    <dbReference type="NCBI Taxonomy" id="4460"/>
    <lineage>
        <taxon>Eukaryota</taxon>
        <taxon>Viridiplantae</taxon>
        <taxon>Streptophyta</taxon>
        <taxon>Embryophyta</taxon>
        <taxon>Tracheophyta</taxon>
        <taxon>Spermatophyta</taxon>
        <taxon>Magnoliopsida</taxon>
        <taxon>Liliopsida</taxon>
        <taxon>Araceae</taxon>
        <taxon>Aroideae</taxon>
        <taxon>Colocasieae</taxon>
        <taxon>Colocasia</taxon>
    </lineage>
</organism>
<dbReference type="EMBL" id="NMUH01004401">
    <property type="protein sequence ID" value="MQM09513.1"/>
    <property type="molecule type" value="Genomic_DNA"/>
</dbReference>
<evidence type="ECO:0000313" key="1">
    <source>
        <dbReference type="EMBL" id="MQM09513.1"/>
    </source>
</evidence>
<reference evidence="1" key="1">
    <citation type="submission" date="2017-07" db="EMBL/GenBank/DDBJ databases">
        <title>Taro Niue Genome Assembly and Annotation.</title>
        <authorList>
            <person name="Atibalentja N."/>
            <person name="Keating K."/>
            <person name="Fields C.J."/>
        </authorList>
    </citation>
    <scope>NUCLEOTIDE SEQUENCE</scope>
    <source>
        <strain evidence="1">Niue_2</strain>
        <tissue evidence="1">Leaf</tissue>
    </source>
</reference>
<protein>
    <submittedName>
        <fullName evidence="1">Uncharacterized protein</fullName>
    </submittedName>
</protein>
<keyword evidence="2" id="KW-1185">Reference proteome</keyword>
<dbReference type="AlphaFoldDB" id="A0A843WDU5"/>
<name>A0A843WDU5_COLES</name>
<proteinExistence type="predicted"/>